<dbReference type="InterPro" id="IPR050508">
    <property type="entry name" value="Methyltransf_Superfamily"/>
</dbReference>
<name>A0A934UXB0_9MICO</name>
<comment type="caution">
    <text evidence="3">The sequence shown here is derived from an EMBL/GenBank/DDBJ whole genome shotgun (WGS) entry which is preliminary data.</text>
</comment>
<dbReference type="GO" id="GO:0008168">
    <property type="term" value="F:methyltransferase activity"/>
    <property type="evidence" value="ECO:0007669"/>
    <property type="project" value="UniProtKB-KW"/>
</dbReference>
<keyword evidence="4" id="KW-1185">Reference proteome</keyword>
<organism evidence="3 4">
    <name type="scientific">Leucobacter edaphi</name>
    <dbReference type="NCBI Taxonomy" id="2796472"/>
    <lineage>
        <taxon>Bacteria</taxon>
        <taxon>Bacillati</taxon>
        <taxon>Actinomycetota</taxon>
        <taxon>Actinomycetes</taxon>
        <taxon>Micrococcales</taxon>
        <taxon>Microbacteriaceae</taxon>
        <taxon>Leucobacter</taxon>
    </lineage>
</organism>
<keyword evidence="3" id="KW-0808">Transferase</keyword>
<feature type="compositionally biased region" description="Basic and acidic residues" evidence="1">
    <location>
        <begin position="191"/>
        <end position="201"/>
    </location>
</feature>
<dbReference type="Proteomes" id="UP000618733">
    <property type="component" value="Unassembled WGS sequence"/>
</dbReference>
<dbReference type="InterPro" id="IPR041698">
    <property type="entry name" value="Methyltransf_25"/>
</dbReference>
<dbReference type="Pfam" id="PF13649">
    <property type="entry name" value="Methyltransf_25"/>
    <property type="match status" value="1"/>
</dbReference>
<dbReference type="InterPro" id="IPR029063">
    <property type="entry name" value="SAM-dependent_MTases_sf"/>
</dbReference>
<dbReference type="EMBL" id="JAEHOI010000002">
    <property type="protein sequence ID" value="MBK0421128.1"/>
    <property type="molecule type" value="Genomic_DNA"/>
</dbReference>
<evidence type="ECO:0000313" key="3">
    <source>
        <dbReference type="EMBL" id="MBK0421128.1"/>
    </source>
</evidence>
<dbReference type="AlphaFoldDB" id="A0A934UXB0"/>
<sequence length="212" mass="23052">MTAEQRPSGEAADERVFASYGARAEEYVSAVGRMEHVDQADLDCVLRWARGIAGRVLDVGSGPGQWTDWLSQRGVRVEGVEPVPEFVALAEASYPESSFRLGRGESLNEADGAIGGVLAWYSLIHMPPADIDRALVEFARVIRPGGGLLLGFFTATEPGRFEHAIAPAYFWPVEQLAARVEAAGFAVRETETRQGRPDRAHGSISAIRSRIE</sequence>
<dbReference type="RefSeq" id="WP_200131315.1">
    <property type="nucleotide sequence ID" value="NZ_JAEHOI010000002.1"/>
</dbReference>
<keyword evidence="3" id="KW-0489">Methyltransferase</keyword>
<evidence type="ECO:0000259" key="2">
    <source>
        <dbReference type="Pfam" id="PF13649"/>
    </source>
</evidence>
<evidence type="ECO:0000313" key="4">
    <source>
        <dbReference type="Proteomes" id="UP000618733"/>
    </source>
</evidence>
<feature type="region of interest" description="Disordered" evidence="1">
    <location>
        <begin position="191"/>
        <end position="212"/>
    </location>
</feature>
<protein>
    <submittedName>
        <fullName evidence="3">Class I SAM-dependent methyltransferase</fullName>
    </submittedName>
</protein>
<dbReference type="CDD" id="cd02440">
    <property type="entry name" value="AdoMet_MTases"/>
    <property type="match status" value="1"/>
</dbReference>
<accession>A0A934UXB0</accession>
<reference evidence="3" key="1">
    <citation type="submission" date="2020-12" db="EMBL/GenBank/DDBJ databases">
        <title>Leucobacter sp. CAS2, isolated from Chromium sludge.</title>
        <authorList>
            <person name="Xu Z."/>
        </authorList>
    </citation>
    <scope>NUCLEOTIDE SEQUENCE</scope>
    <source>
        <strain evidence="3">CSA2</strain>
    </source>
</reference>
<dbReference type="Gene3D" id="3.40.50.150">
    <property type="entry name" value="Vaccinia Virus protein VP39"/>
    <property type="match status" value="1"/>
</dbReference>
<dbReference type="SUPFAM" id="SSF53335">
    <property type="entry name" value="S-adenosyl-L-methionine-dependent methyltransferases"/>
    <property type="match status" value="1"/>
</dbReference>
<gene>
    <name evidence="3" type="ORF">JD292_03410</name>
</gene>
<evidence type="ECO:0000256" key="1">
    <source>
        <dbReference type="SAM" id="MobiDB-lite"/>
    </source>
</evidence>
<feature type="domain" description="Methyltransferase" evidence="2">
    <location>
        <begin position="56"/>
        <end position="146"/>
    </location>
</feature>
<proteinExistence type="predicted"/>
<dbReference type="GO" id="GO:0032259">
    <property type="term" value="P:methylation"/>
    <property type="evidence" value="ECO:0007669"/>
    <property type="project" value="UniProtKB-KW"/>
</dbReference>
<dbReference type="PANTHER" id="PTHR42912">
    <property type="entry name" value="METHYLTRANSFERASE"/>
    <property type="match status" value="1"/>
</dbReference>
<dbReference type="PANTHER" id="PTHR42912:SF95">
    <property type="entry name" value="METHYLTRANSFERASE TYPE 11 DOMAIN-CONTAINING PROTEIN"/>
    <property type="match status" value="1"/>
</dbReference>